<dbReference type="Gene3D" id="3.20.20.140">
    <property type="entry name" value="Metal-dependent hydrolases"/>
    <property type="match status" value="1"/>
</dbReference>
<gene>
    <name evidence="3" type="ORF">SAMN05216495_10860</name>
</gene>
<evidence type="ECO:0000259" key="2">
    <source>
        <dbReference type="Pfam" id="PF04909"/>
    </source>
</evidence>
<proteinExistence type="predicted"/>
<organism evidence="3 4">
    <name type="scientific">Acidaminococcus fermentans</name>
    <dbReference type="NCBI Taxonomy" id="905"/>
    <lineage>
        <taxon>Bacteria</taxon>
        <taxon>Bacillati</taxon>
        <taxon>Bacillota</taxon>
        <taxon>Negativicutes</taxon>
        <taxon>Acidaminococcales</taxon>
        <taxon>Acidaminococcaceae</taxon>
        <taxon>Acidaminococcus</taxon>
    </lineage>
</organism>
<evidence type="ECO:0000313" key="4">
    <source>
        <dbReference type="Proteomes" id="UP000182379"/>
    </source>
</evidence>
<accession>A0A1H2XBB8</accession>
<dbReference type="Pfam" id="PF04909">
    <property type="entry name" value="Amidohydro_2"/>
    <property type="match status" value="1"/>
</dbReference>
<evidence type="ECO:0000256" key="1">
    <source>
        <dbReference type="ARBA" id="ARBA00023239"/>
    </source>
</evidence>
<dbReference type="EMBL" id="FNOP01000008">
    <property type="protein sequence ID" value="SDW90183.1"/>
    <property type="molecule type" value="Genomic_DNA"/>
</dbReference>
<feature type="domain" description="Amidohydrolase-related" evidence="2">
    <location>
        <begin position="95"/>
        <end position="284"/>
    </location>
</feature>
<dbReference type="InterPro" id="IPR032466">
    <property type="entry name" value="Metal_Hydrolase"/>
</dbReference>
<protein>
    <recommendedName>
        <fullName evidence="2">Amidohydrolase-related domain-containing protein</fullName>
    </recommendedName>
</protein>
<reference evidence="3 4" key="1">
    <citation type="submission" date="2016-10" db="EMBL/GenBank/DDBJ databases">
        <authorList>
            <person name="Varghese N."/>
            <person name="Submissions S."/>
        </authorList>
    </citation>
    <scope>NUCLEOTIDE SEQUENCE [LARGE SCALE GENOMIC DNA]</scope>
    <source>
        <strain evidence="3 4">WCC6</strain>
    </source>
</reference>
<dbReference type="GeneID" id="78334136"/>
<dbReference type="InterPro" id="IPR006680">
    <property type="entry name" value="Amidohydro-rel"/>
</dbReference>
<dbReference type="PANTHER" id="PTHR21240:SF19">
    <property type="entry name" value="CATALYTIC_ HYDROLASE"/>
    <property type="match status" value="1"/>
</dbReference>
<dbReference type="OMA" id="AHFGDPW"/>
<keyword evidence="1" id="KW-0456">Lyase</keyword>
<dbReference type="AlphaFoldDB" id="A0A1H2XBB8"/>
<dbReference type="CDD" id="cd01292">
    <property type="entry name" value="metallo-dependent_hydrolases"/>
    <property type="match status" value="1"/>
</dbReference>
<evidence type="ECO:0000313" key="3">
    <source>
        <dbReference type="EMBL" id="SDW90183.1"/>
    </source>
</evidence>
<dbReference type="RefSeq" id="WP_012937779.1">
    <property type="nucleotide sequence ID" value="NZ_CAMEFB010000009.1"/>
</dbReference>
<comment type="caution">
    <text evidence="3">The sequence shown here is derived from an EMBL/GenBank/DDBJ whole genome shotgun (WGS) entry which is preliminary data.</text>
</comment>
<name>A0A1H2XBB8_ACIFE</name>
<dbReference type="GO" id="GO:0016787">
    <property type="term" value="F:hydrolase activity"/>
    <property type="evidence" value="ECO:0007669"/>
    <property type="project" value="InterPro"/>
</dbReference>
<dbReference type="InterPro" id="IPR032465">
    <property type="entry name" value="ACMSD"/>
</dbReference>
<sequence length="297" mass="33740">MKIIDAHMHFFRYAGFDQVARAAGHENTVENYLQACRENNVVLSVAMGNAPLGPSRFGGVVPRVPDLAGPCTLEPYNQPAEIAFCAGLESNGLTEENCEKTAREFEPVVRNPHCVGIKIYTGYNQVYAYDPRHFPLYELAEAYQVPVVFHTGDTAGGHGLLKYAHPLTIDEVASQFPRVKFVIAHCGNPWILDAMEVVAKNPNVYVDLSGLLEGKFDGALFYERHRDYFRYIRMWLDYVNRYDKVLYGTDWPLINIQSYIDNMKLVVPEAHHEEFFYRNALRVYTKLLGLLPKEGNA</sequence>
<dbReference type="Proteomes" id="UP000182379">
    <property type="component" value="Unassembled WGS sequence"/>
</dbReference>
<dbReference type="PANTHER" id="PTHR21240">
    <property type="entry name" value="2-AMINO-3-CARBOXYLMUCONATE-6-SEMIALDEHYDE DECARBOXYLASE"/>
    <property type="match status" value="1"/>
</dbReference>
<dbReference type="GO" id="GO:0016831">
    <property type="term" value="F:carboxy-lyase activity"/>
    <property type="evidence" value="ECO:0007669"/>
    <property type="project" value="InterPro"/>
</dbReference>
<dbReference type="SUPFAM" id="SSF51556">
    <property type="entry name" value="Metallo-dependent hydrolases"/>
    <property type="match status" value="1"/>
</dbReference>